<name>A0A1X9MML9_9BACI</name>
<dbReference type="Proteomes" id="UP000193006">
    <property type="component" value="Chromosome"/>
</dbReference>
<dbReference type="EMBL" id="CP020814">
    <property type="protein sequence ID" value="ARK32432.1"/>
    <property type="molecule type" value="Genomic_DNA"/>
</dbReference>
<dbReference type="Pfam" id="PF08240">
    <property type="entry name" value="ADH_N"/>
    <property type="match status" value="1"/>
</dbReference>
<feature type="domain" description="Alcohol dehydrogenase-like C-terminal" evidence="2">
    <location>
        <begin position="201"/>
        <end position="293"/>
    </location>
</feature>
<dbReference type="InterPro" id="IPR013149">
    <property type="entry name" value="ADH-like_C"/>
</dbReference>
<evidence type="ECO:0000313" key="5">
    <source>
        <dbReference type="Proteomes" id="UP000193006"/>
    </source>
</evidence>
<dbReference type="InterPro" id="IPR013154">
    <property type="entry name" value="ADH-like_N"/>
</dbReference>
<dbReference type="SUPFAM" id="SSF50129">
    <property type="entry name" value="GroES-like"/>
    <property type="match status" value="1"/>
</dbReference>
<dbReference type="Gene3D" id="3.40.50.720">
    <property type="entry name" value="NAD(P)-binding Rossmann-like Domain"/>
    <property type="match status" value="1"/>
</dbReference>
<protein>
    <submittedName>
        <fullName evidence="4">D-arabitol-phosphate dehydrogenase</fullName>
        <ecNumber evidence="4">1.1.1.301</ecNumber>
    </submittedName>
</protein>
<dbReference type="GO" id="GO:0016491">
    <property type="term" value="F:oxidoreductase activity"/>
    <property type="evidence" value="ECO:0007669"/>
    <property type="project" value="UniProtKB-KW"/>
</dbReference>
<dbReference type="InterPro" id="IPR036291">
    <property type="entry name" value="NAD(P)-bd_dom_sf"/>
</dbReference>
<dbReference type="Gene3D" id="3.90.180.10">
    <property type="entry name" value="Medium-chain alcohol dehydrogenases, catalytic domain"/>
    <property type="match status" value="1"/>
</dbReference>
<evidence type="ECO:0000259" key="3">
    <source>
        <dbReference type="Pfam" id="PF08240"/>
    </source>
</evidence>
<gene>
    <name evidence="4" type="ORF">BkAM31D_22630</name>
</gene>
<organism evidence="4 5">
    <name type="scientific">Halalkalibacter krulwichiae</name>
    <dbReference type="NCBI Taxonomy" id="199441"/>
    <lineage>
        <taxon>Bacteria</taxon>
        <taxon>Bacillati</taxon>
        <taxon>Bacillota</taxon>
        <taxon>Bacilli</taxon>
        <taxon>Bacillales</taxon>
        <taxon>Bacillaceae</taxon>
        <taxon>Halalkalibacter</taxon>
    </lineage>
</organism>
<dbReference type="EC" id="1.1.1.301" evidence="4"/>
<evidence type="ECO:0000313" key="4">
    <source>
        <dbReference type="EMBL" id="ARK32432.1"/>
    </source>
</evidence>
<dbReference type="SUPFAM" id="SSF51735">
    <property type="entry name" value="NAD(P)-binding Rossmann-fold domains"/>
    <property type="match status" value="1"/>
</dbReference>
<dbReference type="STRING" id="199441.BkAM31D_22630"/>
<evidence type="ECO:0000259" key="2">
    <source>
        <dbReference type="Pfam" id="PF00107"/>
    </source>
</evidence>
<accession>A0A1X9MML9</accession>
<dbReference type="InterPro" id="IPR011032">
    <property type="entry name" value="GroES-like_sf"/>
</dbReference>
<dbReference type="PANTHER" id="PTHR43401:SF2">
    <property type="entry name" value="L-THREONINE 3-DEHYDROGENASE"/>
    <property type="match status" value="1"/>
</dbReference>
<dbReference type="RefSeq" id="WP_066157444.1">
    <property type="nucleotide sequence ID" value="NZ_CP020814.1"/>
</dbReference>
<dbReference type="Pfam" id="PF00107">
    <property type="entry name" value="ADH_zinc_N"/>
    <property type="match status" value="1"/>
</dbReference>
<dbReference type="InterPro" id="IPR050129">
    <property type="entry name" value="Zn_alcohol_dh"/>
</dbReference>
<proteinExistence type="predicted"/>
<evidence type="ECO:0000256" key="1">
    <source>
        <dbReference type="ARBA" id="ARBA00023002"/>
    </source>
</evidence>
<sequence length="333" mass="36873">MKVITKSQLPGQIKITEKEIPQLNKGEILIEVSHCAICGSDIHAVKHAKGYEFVREETTLGHEFSGKVIKVTDEQDQHLVNKNVYVESMHYCGKCENCLSGRTSICMNLQVIGLHYDGGMSEFVKVPRQFVKEINPALPIELAALMEPMAIAVHAVNRIDTLQPNQKVLVQGPGIIGFFTGLISAHKQADVLLSGLDSDYEHRLSKATKFGMKPLIANKEKLEGEVDVLFECSGSSAALKSGITSVKKGGKVVLVALYEEEMSLFLTELVRKEVPLLTSYGCDPVDYKEAEEILVHYQEPLKEVISLFPLLTAREAFAKSMEQDVLKAVLFNE</sequence>
<dbReference type="KEGG" id="bkw:BkAM31D_22630"/>
<feature type="domain" description="Alcohol dehydrogenase-like N-terminal" evidence="3">
    <location>
        <begin position="25"/>
        <end position="133"/>
    </location>
</feature>
<dbReference type="AlphaFoldDB" id="A0A1X9MML9"/>
<keyword evidence="1 4" id="KW-0560">Oxidoreductase</keyword>
<reference evidence="4 5" key="1">
    <citation type="submission" date="2017-04" db="EMBL/GenBank/DDBJ databases">
        <title>Bacillus krulwichiae AM31D Genome sequencing and assembly.</title>
        <authorList>
            <person name="Krulwich T.A."/>
            <person name="Anastor L."/>
            <person name="Ehrlich R."/>
            <person name="Ehrlich G.D."/>
            <person name="Janto B."/>
        </authorList>
    </citation>
    <scope>NUCLEOTIDE SEQUENCE [LARGE SCALE GENOMIC DNA]</scope>
    <source>
        <strain evidence="4 5">AM31D</strain>
    </source>
</reference>
<dbReference type="PANTHER" id="PTHR43401">
    <property type="entry name" value="L-THREONINE 3-DEHYDROGENASE"/>
    <property type="match status" value="1"/>
</dbReference>
<keyword evidence="5" id="KW-1185">Reference proteome</keyword>